<dbReference type="InterPro" id="IPR024930">
    <property type="entry name" value="Skp_dom_sf"/>
</dbReference>
<dbReference type="PANTHER" id="PTHR35089">
    <property type="entry name" value="CHAPERONE PROTEIN SKP"/>
    <property type="match status" value="1"/>
</dbReference>
<proteinExistence type="inferred from homology"/>
<reference evidence="4 5" key="1">
    <citation type="submission" date="2020-12" db="EMBL/GenBank/DDBJ databases">
        <title>Whole genome sequences of gut porcine anaerobes.</title>
        <authorList>
            <person name="Kubasova T."/>
            <person name="Jahodarova E."/>
            <person name="Rychlik I."/>
        </authorList>
    </citation>
    <scope>NUCLEOTIDE SEQUENCE [LARGE SCALE GENOMIC DNA]</scope>
    <source>
        <strain evidence="4 5">An925</strain>
    </source>
</reference>
<accession>A0ABS9CHC7</accession>
<evidence type="ECO:0000313" key="5">
    <source>
        <dbReference type="Proteomes" id="UP001200470"/>
    </source>
</evidence>
<evidence type="ECO:0000313" key="4">
    <source>
        <dbReference type="EMBL" id="MCF2564260.1"/>
    </source>
</evidence>
<comment type="similarity">
    <text evidence="1">Belongs to the Skp family.</text>
</comment>
<dbReference type="PANTHER" id="PTHR35089:SF1">
    <property type="entry name" value="CHAPERONE PROTEIN SKP"/>
    <property type="match status" value="1"/>
</dbReference>
<dbReference type="InterPro" id="IPR005632">
    <property type="entry name" value="Chaperone_Skp"/>
</dbReference>
<organism evidence="4 5">
    <name type="scientific">Xylanibacter brevis</name>
    <dbReference type="NCBI Taxonomy" id="83231"/>
    <lineage>
        <taxon>Bacteria</taxon>
        <taxon>Pseudomonadati</taxon>
        <taxon>Bacteroidota</taxon>
        <taxon>Bacteroidia</taxon>
        <taxon>Bacteroidales</taxon>
        <taxon>Prevotellaceae</taxon>
        <taxon>Xylanibacter</taxon>
    </lineage>
</organism>
<dbReference type="Proteomes" id="UP001200470">
    <property type="component" value="Unassembled WGS sequence"/>
</dbReference>
<dbReference type="SUPFAM" id="SSF111384">
    <property type="entry name" value="OmpH-like"/>
    <property type="match status" value="1"/>
</dbReference>
<feature type="signal peptide" evidence="3">
    <location>
        <begin position="1"/>
        <end position="24"/>
    </location>
</feature>
<protein>
    <submittedName>
        <fullName evidence="4">OmpH family outer membrane protein</fullName>
    </submittedName>
</protein>
<gene>
    <name evidence="4" type="ORF">I6E12_09055</name>
</gene>
<comment type="caution">
    <text evidence="4">The sequence shown here is derived from an EMBL/GenBank/DDBJ whole genome shotgun (WGS) entry which is preliminary data.</text>
</comment>
<keyword evidence="5" id="KW-1185">Reference proteome</keyword>
<dbReference type="SMART" id="SM00935">
    <property type="entry name" value="OmpH"/>
    <property type="match status" value="1"/>
</dbReference>
<sequence>MVKNAVKWVLPFCLFAFLPLTVSAQDVATDGNTLKYGYLSYDAVLHSMNEYATVETSMMQLNEKYAAEQKRAEDEFNRKYEEFLDTQRDMPLTILQKRQSELQDLLDRNITFKKESQALLEQAKAKAEAPLRKRIAEAMGRVGIARGLAFIINTDQQAVAWTHPMMGEDVTEAVKTALR</sequence>
<evidence type="ECO:0000256" key="1">
    <source>
        <dbReference type="ARBA" id="ARBA00009091"/>
    </source>
</evidence>
<dbReference type="Gene3D" id="3.30.910.20">
    <property type="entry name" value="Skp domain"/>
    <property type="match status" value="1"/>
</dbReference>
<keyword evidence="2 3" id="KW-0732">Signal</keyword>
<feature type="chain" id="PRO_5047370715" evidence="3">
    <location>
        <begin position="25"/>
        <end position="179"/>
    </location>
</feature>
<dbReference type="Pfam" id="PF03938">
    <property type="entry name" value="OmpH"/>
    <property type="match status" value="1"/>
</dbReference>
<evidence type="ECO:0000256" key="2">
    <source>
        <dbReference type="ARBA" id="ARBA00022729"/>
    </source>
</evidence>
<dbReference type="EMBL" id="JADYTN010000020">
    <property type="protein sequence ID" value="MCF2564260.1"/>
    <property type="molecule type" value="Genomic_DNA"/>
</dbReference>
<name>A0ABS9CHC7_9BACT</name>
<evidence type="ECO:0000256" key="3">
    <source>
        <dbReference type="SAM" id="SignalP"/>
    </source>
</evidence>